<organism evidence="1 2">
    <name type="scientific">Araneus ventricosus</name>
    <name type="common">Orbweaver spider</name>
    <name type="synonym">Epeira ventricosa</name>
    <dbReference type="NCBI Taxonomy" id="182803"/>
    <lineage>
        <taxon>Eukaryota</taxon>
        <taxon>Metazoa</taxon>
        <taxon>Ecdysozoa</taxon>
        <taxon>Arthropoda</taxon>
        <taxon>Chelicerata</taxon>
        <taxon>Arachnida</taxon>
        <taxon>Araneae</taxon>
        <taxon>Araneomorphae</taxon>
        <taxon>Entelegynae</taxon>
        <taxon>Araneoidea</taxon>
        <taxon>Araneidae</taxon>
        <taxon>Araneus</taxon>
    </lineage>
</organism>
<dbReference type="EMBL" id="BGPR01005718">
    <property type="protein sequence ID" value="GBN12786.1"/>
    <property type="molecule type" value="Genomic_DNA"/>
</dbReference>
<comment type="caution">
    <text evidence="1">The sequence shown here is derived from an EMBL/GenBank/DDBJ whole genome shotgun (WGS) entry which is preliminary data.</text>
</comment>
<proteinExistence type="predicted"/>
<protein>
    <submittedName>
        <fullName evidence="1">Uncharacterized protein</fullName>
    </submittedName>
</protein>
<keyword evidence="2" id="KW-1185">Reference proteome</keyword>
<dbReference type="AlphaFoldDB" id="A0A4Y2LGS1"/>
<reference evidence="1 2" key="1">
    <citation type="journal article" date="2019" name="Sci. Rep.">
        <title>Orb-weaving spider Araneus ventricosus genome elucidates the spidroin gene catalogue.</title>
        <authorList>
            <person name="Kono N."/>
            <person name="Nakamura H."/>
            <person name="Ohtoshi R."/>
            <person name="Moran D.A.P."/>
            <person name="Shinohara A."/>
            <person name="Yoshida Y."/>
            <person name="Fujiwara M."/>
            <person name="Mori M."/>
            <person name="Tomita M."/>
            <person name="Arakawa K."/>
        </authorList>
    </citation>
    <scope>NUCLEOTIDE SEQUENCE [LARGE SCALE GENOMIC DNA]</scope>
</reference>
<accession>A0A4Y2LGS1</accession>
<dbReference type="Proteomes" id="UP000499080">
    <property type="component" value="Unassembled WGS sequence"/>
</dbReference>
<evidence type="ECO:0000313" key="2">
    <source>
        <dbReference type="Proteomes" id="UP000499080"/>
    </source>
</evidence>
<sequence>MYLSARSEAESWTKFLKDKCISLIVQKQKELDEVPQGEMYLSARRSEAEITGRSSSRRNVSLCPFRSRNIWTKFLKEKCISLPIQKQRELDV</sequence>
<gene>
    <name evidence="1" type="ORF">AVEN_175698_1</name>
</gene>
<name>A0A4Y2LGS1_ARAVE</name>
<evidence type="ECO:0000313" key="1">
    <source>
        <dbReference type="EMBL" id="GBN12786.1"/>
    </source>
</evidence>